<reference evidence="3 4" key="2">
    <citation type="submission" date="2021-01" db="EMBL/GenBank/DDBJ databases">
        <title>Genomic Encyclopedia of Type Strains, Phase IV (KMG-IV): sequencing the most valuable type-strain genomes for metagenomic binning, comparative biology and taxonomic classification.</title>
        <authorList>
            <person name="Goeker M."/>
        </authorList>
    </citation>
    <scope>NUCLEOTIDE SEQUENCE [LARGE SCALE GENOMIC DNA]</scope>
    <source>
        <strain evidence="3 4">DSM 6130</strain>
    </source>
</reference>
<comment type="caution">
    <text evidence="2">The sequence shown here is derived from an EMBL/GenBank/DDBJ whole genome shotgun (WGS) entry which is preliminary data.</text>
</comment>
<dbReference type="InterPro" id="IPR012296">
    <property type="entry name" value="Nuclease_put_TT1808"/>
</dbReference>
<dbReference type="Proteomes" id="UP000758856">
    <property type="component" value="Unassembled WGS sequence"/>
</dbReference>
<reference evidence="2" key="3">
    <citation type="submission" date="2023-01" db="EMBL/GenBank/DDBJ databases">
        <authorList>
            <person name="Sun Q."/>
            <person name="Evtushenko L."/>
        </authorList>
    </citation>
    <scope>NUCLEOTIDE SEQUENCE</scope>
    <source>
        <strain evidence="2">VKM B-1606</strain>
    </source>
</reference>
<dbReference type="PANTHER" id="PTHR36558">
    <property type="entry name" value="GLR1098 PROTEIN"/>
    <property type="match status" value="1"/>
</dbReference>
<evidence type="ECO:0000313" key="2">
    <source>
        <dbReference type="EMBL" id="GLK56017.1"/>
    </source>
</evidence>
<dbReference type="Proteomes" id="UP001143400">
    <property type="component" value="Unassembled WGS sequence"/>
</dbReference>
<keyword evidence="3" id="KW-0378">Hydrolase</keyword>
<name>A0A9W6IUU4_9HYPH</name>
<evidence type="ECO:0000259" key="1">
    <source>
        <dbReference type="Pfam" id="PF05685"/>
    </source>
</evidence>
<protein>
    <submittedName>
        <fullName evidence="3">Uma2 family endonuclease</fullName>
    </submittedName>
</protein>
<dbReference type="CDD" id="cd06260">
    <property type="entry name" value="DUF820-like"/>
    <property type="match status" value="1"/>
</dbReference>
<reference evidence="2" key="1">
    <citation type="journal article" date="2014" name="Int. J. Syst. Evol. Microbiol.">
        <title>Complete genome sequence of Corynebacterium casei LMG S-19264T (=DSM 44701T), isolated from a smear-ripened cheese.</title>
        <authorList>
            <consortium name="US DOE Joint Genome Institute (JGI-PGF)"/>
            <person name="Walter F."/>
            <person name="Albersmeier A."/>
            <person name="Kalinowski J."/>
            <person name="Ruckert C."/>
        </authorList>
    </citation>
    <scope>NUCLEOTIDE SEQUENCE</scope>
    <source>
        <strain evidence="2">VKM B-1606</strain>
    </source>
</reference>
<dbReference type="AlphaFoldDB" id="A0A9W6IUU4"/>
<dbReference type="InterPro" id="IPR008538">
    <property type="entry name" value="Uma2"/>
</dbReference>
<dbReference type="Gene3D" id="3.90.1570.10">
    <property type="entry name" value="tt1808, chain A"/>
    <property type="match status" value="1"/>
</dbReference>
<evidence type="ECO:0000313" key="5">
    <source>
        <dbReference type="Proteomes" id="UP001143400"/>
    </source>
</evidence>
<keyword evidence="3" id="KW-0540">Nuclease</keyword>
<dbReference type="RefSeq" id="WP_204949115.1">
    <property type="nucleotide sequence ID" value="NZ_BSFF01000002.1"/>
</dbReference>
<feature type="domain" description="Putative restriction endonuclease" evidence="1">
    <location>
        <begin position="14"/>
        <end position="177"/>
    </location>
</feature>
<evidence type="ECO:0000313" key="4">
    <source>
        <dbReference type="Proteomes" id="UP000758856"/>
    </source>
</evidence>
<dbReference type="Pfam" id="PF05685">
    <property type="entry name" value="Uma2"/>
    <property type="match status" value="1"/>
</dbReference>
<evidence type="ECO:0000313" key="3">
    <source>
        <dbReference type="EMBL" id="MBM7850724.1"/>
    </source>
</evidence>
<keyword evidence="3" id="KW-0255">Endonuclease</keyword>
<keyword evidence="4" id="KW-1185">Reference proteome</keyword>
<gene>
    <name evidence="2" type="ORF">GCM10008170_20360</name>
    <name evidence="3" type="ORF">JOD31_000936</name>
</gene>
<sequence>MSYPLVKPRRLTVAEFREIELNAPEEERWELLDGYIVKSMAGGTKIHNLIVFNIQSALMNALRRKGSPCRAFSENVRLDIDPSLASTLPDVVVSCSPWAGSPTSISDAAAIVEVLSPSTAFVDLGAKLDAYLTLDSLRTCLFVEQKKRAVIVHRKTNDGWLRQDLSSPTDRVAFDGLDVSMTLAEIYEDVTFDAA</sequence>
<dbReference type="SUPFAM" id="SSF52980">
    <property type="entry name" value="Restriction endonuclease-like"/>
    <property type="match status" value="1"/>
</dbReference>
<dbReference type="InterPro" id="IPR011335">
    <property type="entry name" value="Restrct_endonuc-II-like"/>
</dbReference>
<dbReference type="EMBL" id="BSFF01000002">
    <property type="protein sequence ID" value="GLK56017.1"/>
    <property type="molecule type" value="Genomic_DNA"/>
</dbReference>
<dbReference type="PANTHER" id="PTHR36558:SF1">
    <property type="entry name" value="RESTRICTION ENDONUCLEASE DOMAIN-CONTAINING PROTEIN-RELATED"/>
    <property type="match status" value="1"/>
</dbReference>
<organism evidence="2 5">
    <name type="scientific">Methylopila capsulata</name>
    <dbReference type="NCBI Taxonomy" id="61654"/>
    <lineage>
        <taxon>Bacteria</taxon>
        <taxon>Pseudomonadati</taxon>
        <taxon>Pseudomonadota</taxon>
        <taxon>Alphaproteobacteria</taxon>
        <taxon>Hyphomicrobiales</taxon>
        <taxon>Methylopilaceae</taxon>
        <taxon>Methylopila</taxon>
    </lineage>
</organism>
<dbReference type="EMBL" id="JAFBCY010000001">
    <property type="protein sequence ID" value="MBM7850724.1"/>
    <property type="molecule type" value="Genomic_DNA"/>
</dbReference>
<dbReference type="GO" id="GO:0004519">
    <property type="term" value="F:endonuclease activity"/>
    <property type="evidence" value="ECO:0007669"/>
    <property type="project" value="UniProtKB-KW"/>
</dbReference>
<accession>A0A9W6IUU4</accession>
<proteinExistence type="predicted"/>